<proteinExistence type="predicted"/>
<sequence>MKYIDINRKFTAAVSSYMMQGYTLNSSTMGGSQGEVAHIDLTNGTEIIRVLLKGFSDYTEMVADGGIELIVGRVTDDVHPNKANEYRTVWNDRLEVISSEKFYKLSGHRDDEPFYGTEDEAKAATEKRFSRYANRDTYRKPEDITAKAAPIVKRYIHEQFGVRRVKMEDIKVTKHKGVVTVTYHKHVAQLH</sequence>
<dbReference type="EMBL" id="BK032551">
    <property type="protein sequence ID" value="DAF47159.1"/>
    <property type="molecule type" value="Genomic_DNA"/>
</dbReference>
<reference evidence="1" key="1">
    <citation type="journal article" date="2021" name="Proc. Natl. Acad. Sci. U.S.A.">
        <title>A Catalog of Tens of Thousands of Viruses from Human Metagenomes Reveals Hidden Associations with Chronic Diseases.</title>
        <authorList>
            <person name="Tisza M.J."/>
            <person name="Buck C.B."/>
        </authorList>
    </citation>
    <scope>NUCLEOTIDE SEQUENCE</scope>
    <source>
        <strain evidence="1">CtTVN2</strain>
    </source>
</reference>
<evidence type="ECO:0000313" key="1">
    <source>
        <dbReference type="EMBL" id="DAF47159.1"/>
    </source>
</evidence>
<protein>
    <submittedName>
        <fullName evidence="1">Uncharacterized protein</fullName>
    </submittedName>
</protein>
<accession>A0A8S5S8Z5</accession>
<organism evidence="1">
    <name type="scientific">Caudovirales sp. ctTVN2</name>
    <dbReference type="NCBI Taxonomy" id="2827634"/>
    <lineage>
        <taxon>Viruses</taxon>
        <taxon>Duplodnaviria</taxon>
        <taxon>Heunggongvirae</taxon>
        <taxon>Uroviricota</taxon>
        <taxon>Caudoviricetes</taxon>
    </lineage>
</organism>
<name>A0A8S5S8Z5_9CAUD</name>